<evidence type="ECO:0000256" key="2">
    <source>
        <dbReference type="ARBA" id="ARBA00022679"/>
    </source>
</evidence>
<gene>
    <name evidence="4" type="ORF">SAMN05216400_1552</name>
</gene>
<dbReference type="OrthoDB" id="396512at2"/>
<dbReference type="Pfam" id="PF00535">
    <property type="entry name" value="Glycos_transf_2"/>
    <property type="match status" value="1"/>
</dbReference>
<accession>A0A1G9MST6</accession>
<dbReference type="EMBL" id="FNGX01000005">
    <property type="protein sequence ID" value="SDL76705.1"/>
    <property type="molecule type" value="Genomic_DNA"/>
</dbReference>
<dbReference type="PANTHER" id="PTHR22916">
    <property type="entry name" value="GLYCOSYLTRANSFERASE"/>
    <property type="match status" value="1"/>
</dbReference>
<dbReference type="SUPFAM" id="SSF53448">
    <property type="entry name" value="Nucleotide-diphospho-sugar transferases"/>
    <property type="match status" value="1"/>
</dbReference>
<evidence type="ECO:0000313" key="5">
    <source>
        <dbReference type="Proteomes" id="UP000183162"/>
    </source>
</evidence>
<reference evidence="4 5" key="1">
    <citation type="submission" date="2016-10" db="EMBL/GenBank/DDBJ databases">
        <authorList>
            <person name="de Groot N.N."/>
        </authorList>
    </citation>
    <scope>NUCLEOTIDE SEQUENCE [LARGE SCALE GENOMIC DNA]</scope>
    <source>
        <strain evidence="4 5">Sb09</strain>
    </source>
</reference>
<evidence type="ECO:0000313" key="4">
    <source>
        <dbReference type="EMBL" id="SDL76705.1"/>
    </source>
</evidence>
<keyword evidence="2 4" id="KW-0808">Transferase</keyword>
<dbReference type="Gene3D" id="3.90.550.10">
    <property type="entry name" value="Spore Coat Polysaccharide Biosynthesis Protein SpsA, Chain A"/>
    <property type="match status" value="1"/>
</dbReference>
<dbReference type="InterPro" id="IPR029044">
    <property type="entry name" value="Nucleotide-diphossugar_trans"/>
</dbReference>
<dbReference type="CDD" id="cd00761">
    <property type="entry name" value="Glyco_tranf_GTA_type"/>
    <property type="match status" value="1"/>
</dbReference>
<dbReference type="RefSeq" id="WP_074567120.1">
    <property type="nucleotide sequence ID" value="NZ_FNGX01000005.1"/>
</dbReference>
<protein>
    <submittedName>
        <fullName evidence="4">Glycosyltransferase involved in cell wall bisynthesis</fullName>
    </submittedName>
</protein>
<feature type="domain" description="Glycosyltransferase 2-like" evidence="3">
    <location>
        <begin position="3"/>
        <end position="122"/>
    </location>
</feature>
<dbReference type="Proteomes" id="UP000183162">
    <property type="component" value="Unassembled WGS sequence"/>
</dbReference>
<proteinExistence type="predicted"/>
<evidence type="ECO:0000256" key="1">
    <source>
        <dbReference type="ARBA" id="ARBA00022676"/>
    </source>
</evidence>
<keyword evidence="1" id="KW-0328">Glycosyltransferase</keyword>
<dbReference type="GO" id="GO:0016757">
    <property type="term" value="F:glycosyltransferase activity"/>
    <property type="evidence" value="ECO:0007669"/>
    <property type="project" value="UniProtKB-KW"/>
</dbReference>
<dbReference type="InterPro" id="IPR001173">
    <property type="entry name" value="Glyco_trans_2-like"/>
</dbReference>
<dbReference type="PANTHER" id="PTHR22916:SF51">
    <property type="entry name" value="GLYCOSYLTRANSFERASE EPSH-RELATED"/>
    <property type="match status" value="1"/>
</dbReference>
<dbReference type="AlphaFoldDB" id="A0A1G9MST6"/>
<evidence type="ECO:0000259" key="3">
    <source>
        <dbReference type="Pfam" id="PF00535"/>
    </source>
</evidence>
<organism evidence="4 5">
    <name type="scientific">Streptococcus equinus</name>
    <name type="common">Streptococcus bovis</name>
    <dbReference type="NCBI Taxonomy" id="1335"/>
    <lineage>
        <taxon>Bacteria</taxon>
        <taxon>Bacillati</taxon>
        <taxon>Bacillota</taxon>
        <taxon>Bacilli</taxon>
        <taxon>Lactobacillales</taxon>
        <taxon>Streptococcaceae</taxon>
        <taxon>Streptococcus</taxon>
    </lineage>
</organism>
<sequence>MISVIVPVYNAQEHLSDCLDSLLNQTLESDSYEIILLNDGSKDMSTEICERYAKQYSNIVFVNKENEGVSKTRNLGIQKAKGDFVAFVDNDDLVETDYLEKLYTAISKSNADAVFSGYIRMTYSGKVLFKESLSQTDWAKYIVMAPWAKLYRRQVLLDNRIEFFDYGIGEDVAFNLQFLAKTKNIDIISYSGYKWMFNDGSVSNTSQRGLDDRLDIRILLEKILENNPEPDDYLSYFIYRYYIWYLLFSGRSSSKQQFLAYNKKIKVFLREQNISRKISPLSRRLKGEKFSNRCAVLVFSLLDKCHLLPLFASVYCKKNNKRR</sequence>
<name>A0A1G9MST6_STREI</name>